<accession>A0A0F6RNV2</accession>
<sequence>MFNLVHLNFIGRLNQLVIETAGKNQKFRKLILHDYLSILNIN</sequence>
<dbReference type="Proteomes" id="UP000034103">
    <property type="component" value="Chromosome"/>
</dbReference>
<evidence type="ECO:0000313" key="1">
    <source>
        <dbReference type="EMBL" id="AKE66483.1"/>
    </source>
</evidence>
<dbReference type="EMBL" id="CP011304">
    <property type="protein sequence ID" value="AKE66483.1"/>
    <property type="molecule type" value="Genomic_DNA"/>
</dbReference>
<reference evidence="1 2" key="1">
    <citation type="journal article" date="2015" name="Genome Announc.">
        <title>Complete Genome Sequence of Microcystis aeruginosa NIES-2549, a Bloom-Forming Cyanobacterium from Lake Kasumigaura, Japan.</title>
        <authorList>
            <person name="Yamaguchi H."/>
            <person name="Suzuki S."/>
            <person name="Tanabe Y."/>
            <person name="Osana Y."/>
            <person name="Shimura Y."/>
            <person name="Ishida K."/>
            <person name="Kawachi M."/>
        </authorList>
    </citation>
    <scope>NUCLEOTIDE SEQUENCE [LARGE SCALE GENOMIC DNA]</scope>
    <source>
        <strain evidence="1 2">NIES-2549</strain>
    </source>
</reference>
<organism evidence="1 2">
    <name type="scientific">Microcystis aeruginosa NIES-2549</name>
    <dbReference type="NCBI Taxonomy" id="1641812"/>
    <lineage>
        <taxon>Bacteria</taxon>
        <taxon>Bacillati</taxon>
        <taxon>Cyanobacteriota</taxon>
        <taxon>Cyanophyceae</taxon>
        <taxon>Oscillatoriophycideae</taxon>
        <taxon>Chroococcales</taxon>
        <taxon>Microcystaceae</taxon>
        <taxon>Microcystis</taxon>
    </lineage>
</organism>
<evidence type="ECO:0000313" key="2">
    <source>
        <dbReference type="Proteomes" id="UP000034103"/>
    </source>
</evidence>
<proteinExistence type="predicted"/>
<gene>
    <name evidence="1" type="ORF">MYAER_4159</name>
</gene>
<dbReference type="AlphaFoldDB" id="A0A0F6RNV2"/>
<dbReference type="PATRIC" id="fig|1641812.3.peg.4298"/>
<dbReference type="HOGENOM" id="CLU_3254048_0_0_3"/>
<name>A0A0F6RNV2_MICAE</name>
<protein>
    <submittedName>
        <fullName evidence="1">Uncharacterized protein</fullName>
    </submittedName>
</protein>